<reference evidence="2" key="1">
    <citation type="submission" date="2022-07" db="EMBL/GenBank/DDBJ databases">
        <title>The genome of Lyophyllum shimeji provides insight into the initial evolution of ectomycorrhizal fungal genome.</title>
        <authorList>
            <person name="Kobayashi Y."/>
            <person name="Shibata T."/>
            <person name="Hirakawa H."/>
            <person name="Shigenobu S."/>
            <person name="Nishiyama T."/>
            <person name="Yamada A."/>
            <person name="Hasebe M."/>
            <person name="Kawaguchi M."/>
        </authorList>
    </citation>
    <scope>NUCLEOTIDE SEQUENCE</scope>
    <source>
        <strain evidence="2">AT787</strain>
    </source>
</reference>
<feature type="signal peptide" evidence="1">
    <location>
        <begin position="1"/>
        <end position="18"/>
    </location>
</feature>
<dbReference type="Proteomes" id="UP001063166">
    <property type="component" value="Unassembled WGS sequence"/>
</dbReference>
<keyword evidence="3" id="KW-1185">Reference proteome</keyword>
<proteinExistence type="predicted"/>
<accession>A0A9P3UWM6</accession>
<feature type="chain" id="PRO_5040243107" evidence="1">
    <location>
        <begin position="19"/>
        <end position="214"/>
    </location>
</feature>
<keyword evidence="1" id="KW-0732">Signal</keyword>
<protein>
    <submittedName>
        <fullName evidence="2">Uncharacterized protein</fullName>
    </submittedName>
</protein>
<evidence type="ECO:0000256" key="1">
    <source>
        <dbReference type="SAM" id="SignalP"/>
    </source>
</evidence>
<comment type="caution">
    <text evidence="2">The sequence shown here is derived from an EMBL/GenBank/DDBJ whole genome shotgun (WGS) entry which is preliminary data.</text>
</comment>
<dbReference type="OrthoDB" id="2929351at2759"/>
<sequence length="214" mass="22628">MKLTLPLAVSLLLITCRAATLITLYYVSTGTQRIPAAAETFKPLAAETLKPLGVGSDGMTTYLDRVVESVYYEVKFSRGFTTFTASDGSVITDEGPGQLLTSTHNTPITRDGTLVADASHYVFHRDPSPTTAILPFLGDKASCDFDGRGGGACVNEFWRAGESTVTTTFSGPAVPYYTLVVQDDGGKINGASPRVVGGWGVAMVGILFGAFQVL</sequence>
<name>A0A9P3UWM6_LYOSH</name>
<evidence type="ECO:0000313" key="3">
    <source>
        <dbReference type="Proteomes" id="UP001063166"/>
    </source>
</evidence>
<evidence type="ECO:0000313" key="2">
    <source>
        <dbReference type="EMBL" id="GLB45266.1"/>
    </source>
</evidence>
<gene>
    <name evidence="2" type="ORF">LshimejAT787_2100260</name>
</gene>
<dbReference type="EMBL" id="BRPK01000021">
    <property type="protein sequence ID" value="GLB45266.1"/>
    <property type="molecule type" value="Genomic_DNA"/>
</dbReference>
<organism evidence="2 3">
    <name type="scientific">Lyophyllum shimeji</name>
    <name type="common">Hon-shimeji</name>
    <name type="synonym">Tricholoma shimeji</name>
    <dbReference type="NCBI Taxonomy" id="47721"/>
    <lineage>
        <taxon>Eukaryota</taxon>
        <taxon>Fungi</taxon>
        <taxon>Dikarya</taxon>
        <taxon>Basidiomycota</taxon>
        <taxon>Agaricomycotina</taxon>
        <taxon>Agaricomycetes</taxon>
        <taxon>Agaricomycetidae</taxon>
        <taxon>Agaricales</taxon>
        <taxon>Tricholomatineae</taxon>
        <taxon>Lyophyllaceae</taxon>
        <taxon>Lyophyllum</taxon>
    </lineage>
</organism>
<dbReference type="AlphaFoldDB" id="A0A9P3UWM6"/>